<protein>
    <recommendedName>
        <fullName evidence="6">G-protein coupled receptors family 1 profile domain-containing protein</fullName>
    </recommendedName>
</protein>
<feature type="transmembrane region" description="Helical" evidence="5">
    <location>
        <begin position="140"/>
        <end position="160"/>
    </location>
</feature>
<comment type="subcellular location">
    <subcellularLocation>
        <location evidence="1">Membrane</location>
    </subcellularLocation>
</comment>
<dbReference type="Proteomes" id="UP000271974">
    <property type="component" value="Unassembled WGS sequence"/>
</dbReference>
<proteinExistence type="predicted"/>
<feature type="transmembrane region" description="Helical" evidence="5">
    <location>
        <begin position="202"/>
        <end position="222"/>
    </location>
</feature>
<keyword evidence="4 5" id="KW-0472">Membrane</keyword>
<dbReference type="PROSITE" id="PS50262">
    <property type="entry name" value="G_PROTEIN_RECEP_F1_2"/>
    <property type="match status" value="1"/>
</dbReference>
<keyword evidence="2 5" id="KW-0812">Transmembrane</keyword>
<dbReference type="Gene3D" id="1.20.1070.10">
    <property type="entry name" value="Rhodopsin 7-helix transmembrane proteins"/>
    <property type="match status" value="1"/>
</dbReference>
<feature type="transmembrane region" description="Helical" evidence="5">
    <location>
        <begin position="247"/>
        <end position="276"/>
    </location>
</feature>
<dbReference type="PANTHER" id="PTHR46641">
    <property type="entry name" value="FMRFAMIDE RECEPTOR-RELATED"/>
    <property type="match status" value="1"/>
</dbReference>
<feature type="domain" description="G-protein coupled receptors family 1 profile" evidence="6">
    <location>
        <begin position="38"/>
        <end position="312"/>
    </location>
</feature>
<evidence type="ECO:0000256" key="4">
    <source>
        <dbReference type="ARBA" id="ARBA00023136"/>
    </source>
</evidence>
<dbReference type="InterPro" id="IPR052954">
    <property type="entry name" value="GPCR-Ligand_Int"/>
</dbReference>
<name>A0A433TZZ5_ELYCH</name>
<evidence type="ECO:0000256" key="1">
    <source>
        <dbReference type="ARBA" id="ARBA00004370"/>
    </source>
</evidence>
<dbReference type="OrthoDB" id="10486046at2759"/>
<feature type="transmembrane region" description="Helical" evidence="5">
    <location>
        <begin position="20"/>
        <end position="45"/>
    </location>
</feature>
<evidence type="ECO:0000313" key="8">
    <source>
        <dbReference type="Proteomes" id="UP000271974"/>
    </source>
</evidence>
<dbReference type="PANTHER" id="PTHR46641:SF6">
    <property type="entry name" value="G-PROTEIN COUPLED RECEPTORS FAMILY 1 PROFILE DOMAIN-CONTAINING PROTEIN"/>
    <property type="match status" value="1"/>
</dbReference>
<gene>
    <name evidence="7" type="ORF">EGW08_005093</name>
</gene>
<dbReference type="EMBL" id="RQTK01000118">
    <property type="protein sequence ID" value="RUS87161.1"/>
    <property type="molecule type" value="Genomic_DNA"/>
</dbReference>
<sequence length="337" mass="37644">MDNSSLLEQQLLPLSLRNTLLTMAGGLLLLFALAGLTVNILNMLVFHRLGLYSSININFFALSAADFACASIYALISLIWLDISRAIKLSVDLEDLNFLLSPLFVSLSTFGSWVTAIISIERSCSILVPVRVKHIFTCRFTACLISAMLVAQLAILTASFTSMRLFIAPGGATSSERPRVVLDQAESDIDLYITVMFWGSSFPSFICFLLIVVSTFFLAYSLRQRQRWLQTLPGQRLQNKGKNQKRVATVTVVAVSAIYIACYLPGVSTVGIYFTIHGLNAFNAQQDNLQLILTSLVPIFQALSGVTNFFVYYKRNSRFRQNFKHLFYYDFAEVRAG</sequence>
<evidence type="ECO:0000256" key="3">
    <source>
        <dbReference type="ARBA" id="ARBA00022989"/>
    </source>
</evidence>
<dbReference type="InterPro" id="IPR017452">
    <property type="entry name" value="GPCR_Rhodpsn_7TM"/>
</dbReference>
<dbReference type="AlphaFoldDB" id="A0A433TZZ5"/>
<dbReference type="SUPFAM" id="SSF81321">
    <property type="entry name" value="Family A G protein-coupled receptor-like"/>
    <property type="match status" value="1"/>
</dbReference>
<evidence type="ECO:0000313" key="7">
    <source>
        <dbReference type="EMBL" id="RUS87161.1"/>
    </source>
</evidence>
<comment type="caution">
    <text evidence="7">The sequence shown here is derived from an EMBL/GenBank/DDBJ whole genome shotgun (WGS) entry which is preliminary data.</text>
</comment>
<feature type="transmembrane region" description="Helical" evidence="5">
    <location>
        <begin position="57"/>
        <end position="80"/>
    </location>
</feature>
<feature type="transmembrane region" description="Helical" evidence="5">
    <location>
        <begin position="288"/>
        <end position="313"/>
    </location>
</feature>
<keyword evidence="8" id="KW-1185">Reference proteome</keyword>
<accession>A0A433TZZ5</accession>
<dbReference type="GO" id="GO:0016020">
    <property type="term" value="C:membrane"/>
    <property type="evidence" value="ECO:0007669"/>
    <property type="project" value="UniProtKB-SubCell"/>
</dbReference>
<keyword evidence="3 5" id="KW-1133">Transmembrane helix</keyword>
<organism evidence="7 8">
    <name type="scientific">Elysia chlorotica</name>
    <name type="common">Eastern emerald elysia</name>
    <name type="synonym">Sea slug</name>
    <dbReference type="NCBI Taxonomy" id="188477"/>
    <lineage>
        <taxon>Eukaryota</taxon>
        <taxon>Metazoa</taxon>
        <taxon>Spiralia</taxon>
        <taxon>Lophotrochozoa</taxon>
        <taxon>Mollusca</taxon>
        <taxon>Gastropoda</taxon>
        <taxon>Heterobranchia</taxon>
        <taxon>Euthyneura</taxon>
        <taxon>Panpulmonata</taxon>
        <taxon>Sacoglossa</taxon>
        <taxon>Placobranchoidea</taxon>
        <taxon>Plakobranchidae</taxon>
        <taxon>Elysia</taxon>
    </lineage>
</organism>
<evidence type="ECO:0000256" key="2">
    <source>
        <dbReference type="ARBA" id="ARBA00022692"/>
    </source>
</evidence>
<evidence type="ECO:0000259" key="6">
    <source>
        <dbReference type="PROSITE" id="PS50262"/>
    </source>
</evidence>
<feature type="transmembrane region" description="Helical" evidence="5">
    <location>
        <begin position="100"/>
        <end position="120"/>
    </location>
</feature>
<reference evidence="7 8" key="1">
    <citation type="submission" date="2019-01" db="EMBL/GenBank/DDBJ databases">
        <title>A draft genome assembly of the solar-powered sea slug Elysia chlorotica.</title>
        <authorList>
            <person name="Cai H."/>
            <person name="Li Q."/>
            <person name="Fang X."/>
            <person name="Li J."/>
            <person name="Curtis N.E."/>
            <person name="Altenburger A."/>
            <person name="Shibata T."/>
            <person name="Feng M."/>
            <person name="Maeda T."/>
            <person name="Schwartz J.A."/>
            <person name="Shigenobu S."/>
            <person name="Lundholm N."/>
            <person name="Nishiyama T."/>
            <person name="Yang H."/>
            <person name="Hasebe M."/>
            <person name="Li S."/>
            <person name="Pierce S.K."/>
            <person name="Wang J."/>
        </authorList>
    </citation>
    <scope>NUCLEOTIDE SEQUENCE [LARGE SCALE GENOMIC DNA]</scope>
    <source>
        <strain evidence="7">EC2010</strain>
        <tissue evidence="7">Whole organism of an adult</tissue>
    </source>
</reference>
<evidence type="ECO:0000256" key="5">
    <source>
        <dbReference type="SAM" id="Phobius"/>
    </source>
</evidence>